<organism evidence="2">
    <name type="scientific">marine sediment metagenome</name>
    <dbReference type="NCBI Taxonomy" id="412755"/>
    <lineage>
        <taxon>unclassified sequences</taxon>
        <taxon>metagenomes</taxon>
        <taxon>ecological metagenomes</taxon>
    </lineage>
</organism>
<accession>X0Y6T6</accession>
<dbReference type="EMBL" id="BARS01053450">
    <property type="protein sequence ID" value="GAG51619.1"/>
    <property type="molecule type" value="Genomic_DNA"/>
</dbReference>
<proteinExistence type="predicted"/>
<name>X0Y6T6_9ZZZZ</name>
<feature type="compositionally biased region" description="Basic and acidic residues" evidence="1">
    <location>
        <begin position="50"/>
        <end position="73"/>
    </location>
</feature>
<feature type="region of interest" description="Disordered" evidence="1">
    <location>
        <begin position="27"/>
        <end position="114"/>
    </location>
</feature>
<reference evidence="2" key="1">
    <citation type="journal article" date="2014" name="Front. Microbiol.">
        <title>High frequency of phylogenetically diverse reductive dehalogenase-homologous genes in deep subseafloor sedimentary metagenomes.</title>
        <authorList>
            <person name="Kawai M."/>
            <person name="Futagami T."/>
            <person name="Toyoda A."/>
            <person name="Takaki Y."/>
            <person name="Nishi S."/>
            <person name="Hori S."/>
            <person name="Arai W."/>
            <person name="Tsubouchi T."/>
            <person name="Morono Y."/>
            <person name="Uchiyama I."/>
            <person name="Ito T."/>
            <person name="Fujiyama A."/>
            <person name="Inagaki F."/>
            <person name="Takami H."/>
        </authorList>
    </citation>
    <scope>NUCLEOTIDE SEQUENCE</scope>
    <source>
        <strain evidence="2">Expedition CK06-06</strain>
    </source>
</reference>
<dbReference type="AlphaFoldDB" id="X0Y6T6"/>
<feature type="compositionally biased region" description="Basic and acidic residues" evidence="1">
    <location>
        <begin position="30"/>
        <end position="39"/>
    </location>
</feature>
<evidence type="ECO:0000256" key="1">
    <source>
        <dbReference type="SAM" id="MobiDB-lite"/>
    </source>
</evidence>
<gene>
    <name evidence="2" type="ORF">S01H1_79307</name>
</gene>
<comment type="caution">
    <text evidence="2">The sequence shown here is derived from an EMBL/GenBank/DDBJ whole genome shotgun (WGS) entry which is preliminary data.</text>
</comment>
<protein>
    <submittedName>
        <fullName evidence="2">Uncharacterized protein</fullName>
    </submittedName>
</protein>
<evidence type="ECO:0000313" key="2">
    <source>
        <dbReference type="EMBL" id="GAG51619.1"/>
    </source>
</evidence>
<sequence>MTSPSKVADGAEFNQAVRRYALQNGLAHGQVDHERKEGDLGFAPEELIEDPPKHDLSPPTEKSKRQDVETGDRRRLKVPSRHTQFPAVLRPDRPVATNKTPPVGASGTMRDGAADCVTCDDYSGMRRFRNKHREAKTSEGLWGLDVEIGAPSGRLKVVR</sequence>